<name>A0A4R3M7G5_9HYPH</name>
<keyword evidence="1" id="KW-0472">Membrane</keyword>
<comment type="caution">
    <text evidence="2">The sequence shown here is derived from an EMBL/GenBank/DDBJ whole genome shotgun (WGS) entry which is preliminary data.</text>
</comment>
<keyword evidence="1" id="KW-0812">Transmembrane</keyword>
<organism evidence="2 3">
    <name type="scientific">Tepidamorphus gemmatus</name>
    <dbReference type="NCBI Taxonomy" id="747076"/>
    <lineage>
        <taxon>Bacteria</taxon>
        <taxon>Pseudomonadati</taxon>
        <taxon>Pseudomonadota</taxon>
        <taxon>Alphaproteobacteria</taxon>
        <taxon>Hyphomicrobiales</taxon>
        <taxon>Tepidamorphaceae</taxon>
        <taxon>Tepidamorphus</taxon>
    </lineage>
</organism>
<proteinExistence type="predicted"/>
<evidence type="ECO:0000313" key="2">
    <source>
        <dbReference type="EMBL" id="TCT09280.1"/>
    </source>
</evidence>
<evidence type="ECO:0000256" key="1">
    <source>
        <dbReference type="SAM" id="Phobius"/>
    </source>
</evidence>
<evidence type="ECO:0000313" key="3">
    <source>
        <dbReference type="Proteomes" id="UP000295678"/>
    </source>
</evidence>
<sequence>MLAWLVLRPAGIVTLILGAITLPTPLPTGILLIGLGTALLIATSATVRIQVRRLRARFPRLDRALEGIEPRLVRWLAVPLRRTRPIRRRATRATE</sequence>
<gene>
    <name evidence="2" type="ORF">EDC22_107127</name>
</gene>
<reference evidence="2 3" key="1">
    <citation type="submission" date="2019-03" db="EMBL/GenBank/DDBJ databases">
        <title>Genomic Encyclopedia of Type Strains, Phase IV (KMG-IV): sequencing the most valuable type-strain genomes for metagenomic binning, comparative biology and taxonomic classification.</title>
        <authorList>
            <person name="Goeker M."/>
        </authorList>
    </citation>
    <scope>NUCLEOTIDE SEQUENCE [LARGE SCALE GENOMIC DNA]</scope>
    <source>
        <strain evidence="2 3">DSM 19345</strain>
    </source>
</reference>
<accession>A0A4R3M7G5</accession>
<dbReference type="AlphaFoldDB" id="A0A4R3M7G5"/>
<keyword evidence="1" id="KW-1133">Transmembrane helix</keyword>
<dbReference type="EMBL" id="SMAK01000007">
    <property type="protein sequence ID" value="TCT09280.1"/>
    <property type="molecule type" value="Genomic_DNA"/>
</dbReference>
<feature type="transmembrane region" description="Helical" evidence="1">
    <location>
        <begin position="28"/>
        <end position="51"/>
    </location>
</feature>
<protein>
    <submittedName>
        <fullName evidence="2">Uncharacterized protein</fullName>
    </submittedName>
</protein>
<dbReference type="RefSeq" id="WP_132806995.1">
    <property type="nucleotide sequence ID" value="NZ_SMAK01000007.1"/>
</dbReference>
<keyword evidence="3" id="KW-1185">Reference proteome</keyword>
<dbReference type="Proteomes" id="UP000295678">
    <property type="component" value="Unassembled WGS sequence"/>
</dbReference>